<dbReference type="EMBL" id="JAMPKK010000060">
    <property type="protein sequence ID" value="MEP0867146.1"/>
    <property type="molecule type" value="Genomic_DNA"/>
</dbReference>
<reference evidence="1 2" key="1">
    <citation type="submission" date="2022-04" db="EMBL/GenBank/DDBJ databases">
        <title>Positive selection, recombination, and allopatry shape intraspecific diversity of widespread and dominant cyanobacteria.</title>
        <authorList>
            <person name="Wei J."/>
            <person name="Shu W."/>
            <person name="Hu C."/>
        </authorList>
    </citation>
    <scope>NUCLEOTIDE SEQUENCE [LARGE SCALE GENOMIC DNA]</scope>
    <source>
        <strain evidence="1 2">GB2-A5</strain>
    </source>
</reference>
<sequence>MRSAFSPLKIIKLIERDTLVASWLTTENSYCPTTTSIGVREATFQNLATKGIYASVAYAQYNIGEHKVALGCFSQNSRGRGKSETKNLRSIGVHRLAWPQLPEAETVIWG</sequence>
<protein>
    <submittedName>
        <fullName evidence="1">Uncharacterized protein</fullName>
    </submittedName>
</protein>
<evidence type="ECO:0000313" key="2">
    <source>
        <dbReference type="Proteomes" id="UP001442494"/>
    </source>
</evidence>
<dbReference type="RefSeq" id="WP_190423441.1">
    <property type="nucleotide sequence ID" value="NZ_JAMPKK010000060.1"/>
</dbReference>
<evidence type="ECO:0000313" key="1">
    <source>
        <dbReference type="EMBL" id="MEP0867146.1"/>
    </source>
</evidence>
<gene>
    <name evidence="1" type="ORF">NDI37_22090</name>
</gene>
<proteinExistence type="predicted"/>
<name>A0ABV0JUL6_9CYAN</name>
<accession>A0ABV0JUL6</accession>
<comment type="caution">
    <text evidence="1">The sequence shown here is derived from an EMBL/GenBank/DDBJ whole genome shotgun (WGS) entry which is preliminary data.</text>
</comment>
<organism evidence="1 2">
    <name type="scientific">Funiculus sociatus GB2-A5</name>
    <dbReference type="NCBI Taxonomy" id="2933946"/>
    <lineage>
        <taxon>Bacteria</taxon>
        <taxon>Bacillati</taxon>
        <taxon>Cyanobacteriota</taxon>
        <taxon>Cyanophyceae</taxon>
        <taxon>Coleofasciculales</taxon>
        <taxon>Coleofasciculaceae</taxon>
        <taxon>Funiculus</taxon>
    </lineage>
</organism>
<dbReference type="Proteomes" id="UP001442494">
    <property type="component" value="Unassembled WGS sequence"/>
</dbReference>
<keyword evidence="2" id="KW-1185">Reference proteome</keyword>